<dbReference type="OrthoDB" id="2168082at2"/>
<dbReference type="PROSITE" id="PS50930">
    <property type="entry name" value="HTH_LYTTR"/>
    <property type="match status" value="1"/>
</dbReference>
<dbReference type="Pfam" id="PF00072">
    <property type="entry name" value="Response_reg"/>
    <property type="match status" value="1"/>
</dbReference>
<dbReference type="AlphaFoldDB" id="A0A1G7BAD4"/>
<dbReference type="SUPFAM" id="SSF52172">
    <property type="entry name" value="CheY-like"/>
    <property type="match status" value="1"/>
</dbReference>
<dbReference type="SMART" id="SM00448">
    <property type="entry name" value="REC"/>
    <property type="match status" value="1"/>
</dbReference>
<evidence type="ECO:0000313" key="5">
    <source>
        <dbReference type="Proteomes" id="UP000199109"/>
    </source>
</evidence>
<dbReference type="RefSeq" id="WP_091867533.1">
    <property type="nucleotide sequence ID" value="NZ_FNAO01000004.1"/>
</dbReference>
<dbReference type="GO" id="GO:0000156">
    <property type="term" value="F:phosphorelay response regulator activity"/>
    <property type="evidence" value="ECO:0007669"/>
    <property type="project" value="InterPro"/>
</dbReference>
<evidence type="ECO:0000259" key="2">
    <source>
        <dbReference type="PROSITE" id="PS50110"/>
    </source>
</evidence>
<dbReference type="STRING" id="641691.SAMN05421636_10475"/>
<accession>A0A1G7BAD4</accession>
<name>A0A1G7BAD4_9FLAO</name>
<organism evidence="4 5">
    <name type="scientific">Pricia antarctica</name>
    <dbReference type="NCBI Taxonomy" id="641691"/>
    <lineage>
        <taxon>Bacteria</taxon>
        <taxon>Pseudomonadati</taxon>
        <taxon>Bacteroidota</taxon>
        <taxon>Flavobacteriia</taxon>
        <taxon>Flavobacteriales</taxon>
        <taxon>Flavobacteriaceae</taxon>
        <taxon>Pricia</taxon>
    </lineage>
</organism>
<dbReference type="InterPro" id="IPR007492">
    <property type="entry name" value="LytTR_DNA-bd_dom"/>
</dbReference>
<dbReference type="PROSITE" id="PS50110">
    <property type="entry name" value="RESPONSE_REGULATORY"/>
    <property type="match status" value="1"/>
</dbReference>
<dbReference type="SMART" id="SM00850">
    <property type="entry name" value="LytTR"/>
    <property type="match status" value="1"/>
</dbReference>
<dbReference type="InterPro" id="IPR011006">
    <property type="entry name" value="CheY-like_superfamily"/>
</dbReference>
<dbReference type="Gene3D" id="3.40.50.2300">
    <property type="match status" value="1"/>
</dbReference>
<gene>
    <name evidence="4" type="ORF">SAMN05421636_10475</name>
</gene>
<feature type="modified residue" description="4-aspartylphosphate" evidence="1">
    <location>
        <position position="55"/>
    </location>
</feature>
<feature type="domain" description="HTH LytTR-type" evidence="3">
    <location>
        <begin position="145"/>
        <end position="248"/>
    </location>
</feature>
<dbReference type="EMBL" id="FNAO01000004">
    <property type="protein sequence ID" value="SDE24098.1"/>
    <property type="molecule type" value="Genomic_DNA"/>
</dbReference>
<dbReference type="Proteomes" id="UP000199109">
    <property type="component" value="Unassembled WGS sequence"/>
</dbReference>
<dbReference type="PANTHER" id="PTHR37299">
    <property type="entry name" value="TRANSCRIPTIONAL REGULATOR-RELATED"/>
    <property type="match status" value="1"/>
</dbReference>
<dbReference type="Pfam" id="PF04397">
    <property type="entry name" value="LytTR"/>
    <property type="match status" value="1"/>
</dbReference>
<keyword evidence="1" id="KW-0597">Phosphoprotein</keyword>
<dbReference type="GO" id="GO:0003677">
    <property type="term" value="F:DNA binding"/>
    <property type="evidence" value="ECO:0007669"/>
    <property type="project" value="InterPro"/>
</dbReference>
<evidence type="ECO:0000313" key="4">
    <source>
        <dbReference type="EMBL" id="SDE24098.1"/>
    </source>
</evidence>
<dbReference type="Gene3D" id="2.40.50.1020">
    <property type="entry name" value="LytTr DNA-binding domain"/>
    <property type="match status" value="1"/>
</dbReference>
<keyword evidence="5" id="KW-1185">Reference proteome</keyword>
<dbReference type="InterPro" id="IPR001789">
    <property type="entry name" value="Sig_transdc_resp-reg_receiver"/>
</dbReference>
<dbReference type="InterPro" id="IPR046947">
    <property type="entry name" value="LytR-like"/>
</dbReference>
<reference evidence="4 5" key="1">
    <citation type="submission" date="2016-10" db="EMBL/GenBank/DDBJ databases">
        <authorList>
            <person name="de Groot N.N."/>
        </authorList>
    </citation>
    <scope>NUCLEOTIDE SEQUENCE [LARGE SCALE GENOMIC DNA]</scope>
    <source>
        <strain evidence="4 5">DSM 23421</strain>
    </source>
</reference>
<sequence>MIKTLIIDDEHYGRQSLQQALKQYCPEVEILQICESPEAGIKAIAELKPDLVFLDVQMPNMSGFDVLQKLSPIEFEVIFVTSYDQYAIKAIKFSAIDYLLKPLDVDDLIHAVKRTKENLQKNGKRQRYQSVLHNINYTSGKIEKLAVPTLDGIDFFRTNDIIYCEADGSYTTLYLSGHQKQVISKNLKDFENLLTGSGFCRVHNSHLINMGHIQKYFKGDGGYVIMTDDHHVDISRRRKDAFLGMLNRV</sequence>
<evidence type="ECO:0000259" key="3">
    <source>
        <dbReference type="PROSITE" id="PS50930"/>
    </source>
</evidence>
<proteinExistence type="predicted"/>
<feature type="domain" description="Response regulatory" evidence="2">
    <location>
        <begin position="3"/>
        <end position="116"/>
    </location>
</feature>
<protein>
    <submittedName>
        <fullName evidence="4">Two component transcriptional regulator, LytTR family</fullName>
    </submittedName>
</protein>
<evidence type="ECO:0000256" key="1">
    <source>
        <dbReference type="PROSITE-ProRule" id="PRU00169"/>
    </source>
</evidence>
<dbReference type="PANTHER" id="PTHR37299:SF1">
    <property type="entry name" value="STAGE 0 SPORULATION PROTEIN A HOMOLOG"/>
    <property type="match status" value="1"/>
</dbReference>